<comment type="subcellular location">
    <subcellularLocation>
        <location evidence="1">Membrane</location>
        <topology evidence="1">Single-pass membrane protein</topology>
    </subcellularLocation>
</comment>
<evidence type="ECO:0000256" key="6">
    <source>
        <dbReference type="SAM" id="Phobius"/>
    </source>
</evidence>
<dbReference type="Proteomes" id="UP001216595">
    <property type="component" value="Unassembled WGS sequence"/>
</dbReference>
<dbReference type="Pfam" id="PF04357">
    <property type="entry name" value="TamB"/>
    <property type="match status" value="1"/>
</dbReference>
<dbReference type="PANTHER" id="PTHR36985">
    <property type="entry name" value="TRANSLOCATION AND ASSEMBLY MODULE SUBUNIT TAMB"/>
    <property type="match status" value="1"/>
</dbReference>
<evidence type="ECO:0000313" key="8">
    <source>
        <dbReference type="EMBL" id="MDC7694613.1"/>
    </source>
</evidence>
<proteinExistence type="predicted"/>
<keyword evidence="3 6" id="KW-1133">Transmembrane helix</keyword>
<organism evidence="8 9">
    <name type="scientific">Asticcacaulis currens</name>
    <dbReference type="NCBI Taxonomy" id="2984210"/>
    <lineage>
        <taxon>Bacteria</taxon>
        <taxon>Pseudomonadati</taxon>
        <taxon>Pseudomonadota</taxon>
        <taxon>Alphaproteobacteria</taxon>
        <taxon>Caulobacterales</taxon>
        <taxon>Caulobacteraceae</taxon>
        <taxon>Asticcacaulis</taxon>
    </lineage>
</organism>
<dbReference type="InterPro" id="IPR007452">
    <property type="entry name" value="TamB_C"/>
</dbReference>
<evidence type="ECO:0000256" key="4">
    <source>
        <dbReference type="ARBA" id="ARBA00023136"/>
    </source>
</evidence>
<sequence>MTQNPTPDTPETAKPATEAQDHARPETDDTLPPPERPAPVRTPFTWRKALMWTGGALGGLLVLGGIGVAALDSAPGKRFIVSQITGLKPDNGLRVGVGRIDGSIYGDFTIHDLILSDAQGVFLKSPAVRLNWRPFGLLNKHLDVRELSSPRVEWLRQPALSETAKTTPSEPFTLPDLRIDAEKVDIRALYLAPPVTGDAQTLNLSGTAHLKNRRALIDARLSGDRGDRAVLTLDAQPDANRFDLSAAVDAPKDGAITGLARLETSLTLRLEGKGDWKAWNGRLSGTAGEQPLADLSLTARDGLFGVKGTARPQAIVPPLSDMLSPAVRVDLSTTFKDRVADGTLALAADALTLNAKGRVDLGKGAFGDLTINAALLKPANIAKGLNGKDIVASVRLDGAFKRPLIDYKLSAGSIGFNDVVVHQLRAEGKSRLNGDHILIPVKASARHMTGLNAAAESLVSNITINGDLAWSDGLILSDNLKIRSDKINGTAIILAQPSEGRYEGALKGRINQYLVDGVGLFNLVVDADLRQLKAGGFGIVGKVDGESLRLDNGGLKSFFGGNFKFSGAMNTTANGDVILQRLTLTAPDFRLTSASGRVSKGRLDFKLAAQSAKYGPLSADAGGTLKAPTLTLRAEKPDLGLGLQQVVARLNTTPQGYAITAEGGSKYGPLKADVVVLKSDGPLAIDVRTAQVAGFSAQGRVVQSTSGPFTGTLNLTGRGINGTARLLAFDAVQGAQVSARANNALLPGAAEIRIGRAIIEATARLDDQPTLKGDVQLADVIYGQTYVEKARARIDLKGMRGTVQMIANGDAGTAFNLAANAQVSPDDALIALSGRAGQVPFALERPARVVRQGEDWVLTPAVLMTAQGKVNLAGRFGEVLRAQAQFDRFDLSILNLIDPNLGVNGTVSGGLDYTQRGKAFPQAQMQLSFNNLTRTTIARVSTPLDIQMQASLSENRSEARGLLRQGTADIGRFTLSIDPRGDGAWTQQLQSGAVSGGLRFNGPSSVLFSLAGLGDQQMTGNVALAADLSGTLRQPRLNGLVRGNGLTYEHLTFGTRISDIALEGRFSNDRLELQKFEGRAGDGRVSATGFVGLSADDNFPLKLNAKLDNARLAASDALASTVSGTLDVTNDAQNGPWIRGNLNLPEFRYQVVFQGASKVDELEGVRIKGARVVERKTTHVAPTLWNLDIRLRADNQIFVSGMGLESEWKMNLNVGGTTRDPRVVGRLNALRGTYAFSGREFELDKGEITFDGGSLTNPEIALTATTKVGDMTGTIGVSGRAQNPQIAFGSSPALPQDEVLSRLLFGQNVGNLSATQALQLAASLQALQGGGGLNPLGKLRSVTGIDRLRVLGADASTGRGTALAAGQYLTNDIYVEIVTDTRGFTATQIEIALSRVLSVLTQVGSTTGTSVNLRYSRDY</sequence>
<evidence type="ECO:0000256" key="3">
    <source>
        <dbReference type="ARBA" id="ARBA00022989"/>
    </source>
</evidence>
<keyword evidence="9" id="KW-1185">Reference proteome</keyword>
<evidence type="ECO:0000313" key="9">
    <source>
        <dbReference type="Proteomes" id="UP001216595"/>
    </source>
</evidence>
<dbReference type="RefSeq" id="WP_272741325.1">
    <property type="nucleotide sequence ID" value="NZ_JAQQKW010000005.1"/>
</dbReference>
<feature type="transmembrane region" description="Helical" evidence="6">
    <location>
        <begin position="49"/>
        <end position="71"/>
    </location>
</feature>
<feature type="domain" description="Translocation and assembly module TamB C-terminal" evidence="7">
    <location>
        <begin position="1075"/>
        <end position="1419"/>
    </location>
</feature>
<evidence type="ECO:0000259" key="7">
    <source>
        <dbReference type="Pfam" id="PF04357"/>
    </source>
</evidence>
<dbReference type="PANTHER" id="PTHR36985:SF1">
    <property type="entry name" value="TRANSLOCATION AND ASSEMBLY MODULE SUBUNIT TAMB"/>
    <property type="match status" value="1"/>
</dbReference>
<evidence type="ECO:0000256" key="1">
    <source>
        <dbReference type="ARBA" id="ARBA00004167"/>
    </source>
</evidence>
<evidence type="ECO:0000256" key="2">
    <source>
        <dbReference type="ARBA" id="ARBA00022692"/>
    </source>
</evidence>
<gene>
    <name evidence="8" type="ORF">PQU94_10005</name>
</gene>
<name>A0ABT5IEL8_9CAUL</name>
<protein>
    <submittedName>
        <fullName evidence="8">Translocation/assembly module TamB domain-containing protein</fullName>
    </submittedName>
</protein>
<evidence type="ECO:0000256" key="5">
    <source>
        <dbReference type="SAM" id="MobiDB-lite"/>
    </source>
</evidence>
<accession>A0ABT5IEL8</accession>
<feature type="region of interest" description="Disordered" evidence="5">
    <location>
        <begin position="1"/>
        <end position="40"/>
    </location>
</feature>
<dbReference type="EMBL" id="JAQQKW010000005">
    <property type="protein sequence ID" value="MDC7694613.1"/>
    <property type="molecule type" value="Genomic_DNA"/>
</dbReference>
<keyword evidence="4 6" id="KW-0472">Membrane</keyword>
<keyword evidence="2 6" id="KW-0812">Transmembrane</keyword>
<reference evidence="8 9" key="1">
    <citation type="submission" date="2023-01" db="EMBL/GenBank/DDBJ databases">
        <title>Novel species of the genus Asticcacaulis isolated from rivers.</title>
        <authorList>
            <person name="Lu H."/>
        </authorList>
    </citation>
    <scope>NUCLEOTIDE SEQUENCE [LARGE SCALE GENOMIC DNA]</scope>
    <source>
        <strain evidence="8 9">DXS10W</strain>
    </source>
</reference>
<comment type="caution">
    <text evidence="8">The sequence shown here is derived from an EMBL/GenBank/DDBJ whole genome shotgun (WGS) entry which is preliminary data.</text>
</comment>